<proteinExistence type="predicted"/>
<evidence type="ECO:0000313" key="2">
    <source>
        <dbReference type="Proteomes" id="UP000001057"/>
    </source>
</evidence>
<name>D4P7U4_9CAUD</name>
<organism evidence="1 2">
    <name type="scientific">Rhodococcus phage ReqiPoco6</name>
    <dbReference type="NCBI Taxonomy" id="691964"/>
    <lineage>
        <taxon>Viruses</taxon>
        <taxon>Duplodnaviria</taxon>
        <taxon>Heunggongvirae</taxon>
        <taxon>Uroviricota</taxon>
        <taxon>Caudoviricetes</taxon>
        <taxon>Pepyhexavirus</taxon>
        <taxon>Pepyhexavirus poco6</taxon>
    </lineage>
</organism>
<gene>
    <name evidence="1" type="ORF">Poco6gene076</name>
</gene>
<keyword evidence="2" id="KW-1185">Reference proteome</keyword>
<accession>D4P7U4</accession>
<dbReference type="KEGG" id="vg:18559786"/>
<protein>
    <submittedName>
        <fullName evidence="1">Gp076</fullName>
    </submittedName>
</protein>
<dbReference type="RefSeq" id="YP_009012657.1">
    <property type="nucleotide sequence ID" value="NC_023694.1"/>
</dbReference>
<sequence>MPIFYAPFAHMALPSADPTAKYERVRQLMAYLMNWGNA</sequence>
<reference evidence="1 2" key="1">
    <citation type="journal article" date="2011" name="Appl. Environ. Microbiol.">
        <title>Genomic and functional analyses of Rhodococcus equi phages ReqiPepy6, ReqiPoco6, ReqiPine5, and ReqiDocB7.</title>
        <authorList>
            <person name="Summer E.J."/>
            <person name="Liu M."/>
            <person name="Gill J.J."/>
            <person name="Grant M."/>
            <person name="Chan-Cortes T.N."/>
            <person name="Ferguson L."/>
            <person name="Janes C."/>
            <person name="Lange K."/>
            <person name="Bertoli M."/>
            <person name="Moore C."/>
            <person name="Orchard R.C."/>
            <person name="Cohen N."/>
            <person name="Young R."/>
        </authorList>
    </citation>
    <scope>NUCLEOTIDE SEQUENCE [LARGE SCALE GENOMIC DNA]</scope>
</reference>
<dbReference type="GeneID" id="18559786"/>
<evidence type="ECO:0000313" key="1">
    <source>
        <dbReference type="EMBL" id="ADD81074.1"/>
    </source>
</evidence>
<dbReference type="EMBL" id="GU580942">
    <property type="protein sequence ID" value="ADD81074.1"/>
    <property type="molecule type" value="Genomic_DNA"/>
</dbReference>
<dbReference type="Proteomes" id="UP000001057">
    <property type="component" value="Segment"/>
</dbReference>